<proteinExistence type="inferred from homology"/>
<feature type="signal peptide" evidence="8">
    <location>
        <begin position="1"/>
        <end position="19"/>
    </location>
</feature>
<evidence type="ECO:0000256" key="1">
    <source>
        <dbReference type="ARBA" id="ARBA00009995"/>
    </source>
</evidence>
<dbReference type="PANTHER" id="PTHR48043:SF145">
    <property type="entry name" value="FI06409P-RELATED"/>
    <property type="match status" value="1"/>
</dbReference>
<dbReference type="PROSITE" id="PS00375">
    <property type="entry name" value="UDPGT"/>
    <property type="match status" value="1"/>
</dbReference>
<keyword evidence="4 6" id="KW-0808">Transferase</keyword>
<dbReference type="SUPFAM" id="SSF53756">
    <property type="entry name" value="UDP-Glycosyltransferase/glycogen phosphorylase"/>
    <property type="match status" value="1"/>
</dbReference>
<evidence type="ECO:0000256" key="8">
    <source>
        <dbReference type="SAM" id="SignalP"/>
    </source>
</evidence>
<dbReference type="FunFam" id="3.40.50.2000:FF:000021">
    <property type="entry name" value="UDP-glucuronosyltransferase"/>
    <property type="match status" value="1"/>
</dbReference>
<name>A0AAD4QY78_9BILA</name>
<comment type="catalytic activity">
    <reaction evidence="5">
        <text>glucuronate acceptor + UDP-alpha-D-glucuronate = acceptor beta-D-glucuronoside + UDP + H(+)</text>
        <dbReference type="Rhea" id="RHEA:21032"/>
        <dbReference type="ChEBI" id="CHEBI:15378"/>
        <dbReference type="ChEBI" id="CHEBI:58052"/>
        <dbReference type="ChEBI" id="CHEBI:58223"/>
        <dbReference type="ChEBI" id="CHEBI:132367"/>
        <dbReference type="ChEBI" id="CHEBI:132368"/>
        <dbReference type="EC" id="2.4.1.17"/>
    </reaction>
</comment>
<keyword evidence="7" id="KW-0472">Membrane</keyword>
<keyword evidence="10" id="KW-1185">Reference proteome</keyword>
<evidence type="ECO:0000256" key="6">
    <source>
        <dbReference type="RuleBase" id="RU003718"/>
    </source>
</evidence>
<evidence type="ECO:0000256" key="2">
    <source>
        <dbReference type="ARBA" id="ARBA00012544"/>
    </source>
</evidence>
<evidence type="ECO:0000256" key="4">
    <source>
        <dbReference type="ARBA" id="ARBA00022679"/>
    </source>
</evidence>
<dbReference type="InterPro" id="IPR050271">
    <property type="entry name" value="UDP-glycosyltransferase"/>
</dbReference>
<dbReference type="EMBL" id="JAKKPZ010000268">
    <property type="protein sequence ID" value="KAI1697436.1"/>
    <property type="molecule type" value="Genomic_DNA"/>
</dbReference>
<evidence type="ECO:0000256" key="3">
    <source>
        <dbReference type="ARBA" id="ARBA00022676"/>
    </source>
</evidence>
<dbReference type="GO" id="GO:0015020">
    <property type="term" value="F:glucuronosyltransferase activity"/>
    <property type="evidence" value="ECO:0007669"/>
    <property type="project" value="UniProtKB-EC"/>
</dbReference>
<dbReference type="Pfam" id="PF00201">
    <property type="entry name" value="UDPGT"/>
    <property type="match status" value="1"/>
</dbReference>
<protein>
    <recommendedName>
        <fullName evidence="2">glucuronosyltransferase</fullName>
        <ecNumber evidence="2">2.4.1.17</ecNumber>
    </recommendedName>
</protein>
<comment type="caution">
    <text evidence="9">The sequence shown here is derived from an EMBL/GenBank/DDBJ whole genome shotgun (WGS) entry which is preliminary data.</text>
</comment>
<keyword evidence="3 6" id="KW-0328">Glycosyltransferase</keyword>
<accession>A0AAD4QY78</accession>
<dbReference type="AlphaFoldDB" id="A0AAD4QY78"/>
<organism evidence="9 10">
    <name type="scientific">Ditylenchus destructor</name>
    <dbReference type="NCBI Taxonomy" id="166010"/>
    <lineage>
        <taxon>Eukaryota</taxon>
        <taxon>Metazoa</taxon>
        <taxon>Ecdysozoa</taxon>
        <taxon>Nematoda</taxon>
        <taxon>Chromadorea</taxon>
        <taxon>Rhabditida</taxon>
        <taxon>Tylenchina</taxon>
        <taxon>Tylenchomorpha</taxon>
        <taxon>Sphaerularioidea</taxon>
        <taxon>Anguinidae</taxon>
        <taxon>Anguininae</taxon>
        <taxon>Ditylenchus</taxon>
    </lineage>
</organism>
<dbReference type="CDD" id="cd03784">
    <property type="entry name" value="GT1_Gtf-like"/>
    <property type="match status" value="1"/>
</dbReference>
<dbReference type="InterPro" id="IPR035595">
    <property type="entry name" value="UDP_glycos_trans_CS"/>
</dbReference>
<comment type="similarity">
    <text evidence="1 6">Belongs to the UDP-glycosyltransferase family.</text>
</comment>
<dbReference type="PANTHER" id="PTHR48043">
    <property type="entry name" value="EG:EG0003.4 PROTEIN-RELATED"/>
    <property type="match status" value="1"/>
</dbReference>
<feature type="transmembrane region" description="Helical" evidence="7">
    <location>
        <begin position="496"/>
        <end position="525"/>
    </location>
</feature>
<sequence length="542" mass="61664">MNILVVLLMCLLFLNESFSENGSKRRLKILINNPAIGWSHVQLQGRLADVLIEAGHEVHMLVQMINPLNGNYTGSKRVQEVIRVDRPIQKRNDFLEVDFFDNPFTGINNMLIDGTLDLINEIFTDCCKEFLESQQLLIEELTKERYDVGISEFMHICTFGIFHKIGIQTKLATNAFMVSAMTAGVFGVPSPPSYVVNFHAASINGQRMSFWERVRNMYYNMYDVVHSRHSVIVDVQQLFNKEYGPDFPHLFGIMKNISLGFFNGNEFLELPRPISNKIIYIGGIVKSEPRPVDPEFKPIIDRAKKGVVLFSFGSMADTKVLNPQTKRAFFNSFAKFPDYEFIWKLTENDTGLAESAPNVHIFEWFDQRGILAHPKTKVFLTHCGMNSLNEAIGFGVPLIAIPLFADQLFNTAAVLDKGIGVYLDILEAKNEDAVIKALNEVLENSMYYENSKTLQKKVHSAPFKPEEKFVKWVEFAAEFSDLNELNLLSPIEMGILAYYSLDVIGVTVLLSVLILTLFGFIVTFVKRKLLFYVSEVFKPKIE</sequence>
<dbReference type="Proteomes" id="UP001201812">
    <property type="component" value="Unassembled WGS sequence"/>
</dbReference>
<keyword evidence="7" id="KW-0812">Transmembrane</keyword>
<feature type="chain" id="PRO_5041990876" description="glucuronosyltransferase" evidence="8">
    <location>
        <begin position="20"/>
        <end position="542"/>
    </location>
</feature>
<dbReference type="Gene3D" id="3.40.50.2000">
    <property type="entry name" value="Glycogen Phosphorylase B"/>
    <property type="match status" value="1"/>
</dbReference>
<evidence type="ECO:0000256" key="5">
    <source>
        <dbReference type="ARBA" id="ARBA00047475"/>
    </source>
</evidence>
<evidence type="ECO:0000313" key="9">
    <source>
        <dbReference type="EMBL" id="KAI1697436.1"/>
    </source>
</evidence>
<gene>
    <name evidence="9" type="ORF">DdX_18494</name>
</gene>
<evidence type="ECO:0000256" key="7">
    <source>
        <dbReference type="SAM" id="Phobius"/>
    </source>
</evidence>
<reference evidence="9" key="1">
    <citation type="submission" date="2022-01" db="EMBL/GenBank/DDBJ databases">
        <title>Genome Sequence Resource for Two Populations of Ditylenchus destructor, the Migratory Endoparasitic Phytonematode.</title>
        <authorList>
            <person name="Zhang H."/>
            <person name="Lin R."/>
            <person name="Xie B."/>
        </authorList>
    </citation>
    <scope>NUCLEOTIDE SEQUENCE</scope>
    <source>
        <strain evidence="9">BazhouSP</strain>
    </source>
</reference>
<keyword evidence="7" id="KW-1133">Transmembrane helix</keyword>
<evidence type="ECO:0000313" key="10">
    <source>
        <dbReference type="Proteomes" id="UP001201812"/>
    </source>
</evidence>
<dbReference type="InterPro" id="IPR002213">
    <property type="entry name" value="UDP_glucos_trans"/>
</dbReference>
<dbReference type="EC" id="2.4.1.17" evidence="2"/>
<keyword evidence="8" id="KW-0732">Signal</keyword>